<dbReference type="Proteomes" id="UP000789595">
    <property type="component" value="Unassembled WGS sequence"/>
</dbReference>
<feature type="compositionally biased region" description="Low complexity" evidence="1">
    <location>
        <begin position="176"/>
        <end position="185"/>
    </location>
</feature>
<dbReference type="SUPFAM" id="SSF54236">
    <property type="entry name" value="Ubiquitin-like"/>
    <property type="match status" value="1"/>
</dbReference>
<proteinExistence type="predicted"/>
<dbReference type="EMBL" id="CAKKNE010000005">
    <property type="protein sequence ID" value="CAH0377852.1"/>
    <property type="molecule type" value="Genomic_DNA"/>
</dbReference>
<feature type="region of interest" description="Disordered" evidence="1">
    <location>
        <begin position="770"/>
        <end position="807"/>
    </location>
</feature>
<protein>
    <submittedName>
        <fullName evidence="2">Uncharacterized protein</fullName>
    </submittedName>
</protein>
<accession>A0A8J2T1J3</accession>
<name>A0A8J2T1J3_9STRA</name>
<evidence type="ECO:0000256" key="1">
    <source>
        <dbReference type="SAM" id="MobiDB-lite"/>
    </source>
</evidence>
<feature type="compositionally biased region" description="Polar residues" evidence="1">
    <location>
        <begin position="525"/>
        <end position="534"/>
    </location>
</feature>
<evidence type="ECO:0000313" key="3">
    <source>
        <dbReference type="Proteomes" id="UP000789595"/>
    </source>
</evidence>
<feature type="compositionally biased region" description="Low complexity" evidence="1">
    <location>
        <begin position="205"/>
        <end position="227"/>
    </location>
</feature>
<dbReference type="InterPro" id="IPR029071">
    <property type="entry name" value="Ubiquitin-like_domsf"/>
</dbReference>
<dbReference type="AlphaFoldDB" id="A0A8J2T1J3"/>
<gene>
    <name evidence="2" type="ORF">PECAL_5P23720</name>
</gene>
<sequence length="923" mass="103049">MATAAQQNPLETPRTRARRLNPPTIRAGSARGHGRRPDAYSGQPDSARSTRSQGPRREPPSAMARAGRNSFDTTPRQGGLPSGLVKPPPIDTEPPTPRRGSRARSKDEDDDNRSDAGSVASMASVRSTRSMSGRPRQYRCIRSGCVNPAGRDGFCRNCAPNSQYWGERSDSESNFSVASTATTAVEARRPNSGRVGYNPTRPRVSSNASSGGNNSDDASSVASYASVGPRPGSSQNQRQRDPWARIKRETNKGPDRRPSDEVSEYSEYGGGRGSLHSARSEYSEYGPRSARGDAPRSARRRYEPQAPPRTPRETALEDENEYLREQLAAAEARGVKLREESYSPRRRRSRRDDRDRRRSRRDRDYDDDRRRRRSRRDYDDRDDRRRRRSRSRDYRDDYSRQGTAGTHRDSREYRRRRPPPSYDDEDGPTAAELAYEQSLEDYKRQTGKTPKNADTSRHRSERTPNRRPRPQDRSGGRRPPPRERSRSKSRQDILDAEARSAKDWERAKTPDSPKTAASAFFQQDRPGSSMSQAGSPPKRRAPPPARKFVAPPNTDSTLWAHGSDSPQRTEPQIATLVDTGDDDSEDDDDQPGAPPIHVICRTPTGMTIPVNARPGWRCEAIVRRVGKAVGLESDVIRLVAGERPLDAMRRVRDAQLAPGDRLRVALVGGPHTPCGPCLHQWVRAIQVNGADVRIGGRDGRWLTNDAFDHITTAVVGPDRRARIVVTLHSTETAHNLQLPWGRVEPRRGGSATDVVPKKLGKCLALARARNRRRDRDGGGPHHVDLLDARPDDATIGHRGGPTQGELDHRQRQGFGFRYDYFGARQITLQFANVQPDVEYLFGLSKLGDRRGVLAHDDYKHTDWGDGFRDPCCWRVVFTRARGFDVPGYNGDVYDPPPAQPFAPSGLLPPKQATGTQQACCSVS</sequence>
<keyword evidence="3" id="KW-1185">Reference proteome</keyword>
<feature type="compositionally biased region" description="Polar residues" evidence="1">
    <location>
        <begin position="1"/>
        <end position="10"/>
    </location>
</feature>
<reference evidence="2" key="1">
    <citation type="submission" date="2021-11" db="EMBL/GenBank/DDBJ databases">
        <authorList>
            <consortium name="Genoscope - CEA"/>
            <person name="William W."/>
        </authorList>
    </citation>
    <scope>NUCLEOTIDE SEQUENCE</scope>
</reference>
<comment type="caution">
    <text evidence="2">The sequence shown here is derived from an EMBL/GenBank/DDBJ whole genome shotgun (WGS) entry which is preliminary data.</text>
</comment>
<feature type="compositionally biased region" description="Basic and acidic residues" evidence="1">
    <location>
        <begin position="238"/>
        <end position="260"/>
    </location>
</feature>
<feature type="compositionally biased region" description="Basic and acidic residues" evidence="1">
    <location>
        <begin position="333"/>
        <end position="343"/>
    </location>
</feature>
<organism evidence="2 3">
    <name type="scientific">Pelagomonas calceolata</name>
    <dbReference type="NCBI Taxonomy" id="35677"/>
    <lineage>
        <taxon>Eukaryota</taxon>
        <taxon>Sar</taxon>
        <taxon>Stramenopiles</taxon>
        <taxon>Ochrophyta</taxon>
        <taxon>Pelagophyceae</taxon>
        <taxon>Pelagomonadales</taxon>
        <taxon>Pelagomonadaceae</taxon>
        <taxon>Pelagomonas</taxon>
    </lineage>
</organism>
<feature type="compositionally biased region" description="Acidic residues" evidence="1">
    <location>
        <begin position="579"/>
        <end position="590"/>
    </location>
</feature>
<feature type="region of interest" description="Disordered" evidence="1">
    <location>
        <begin position="1"/>
        <end position="598"/>
    </location>
</feature>
<feature type="compositionally biased region" description="Basic and acidic residues" evidence="1">
    <location>
        <begin position="773"/>
        <end position="795"/>
    </location>
</feature>
<feature type="compositionally biased region" description="Basic and acidic residues" evidence="1">
    <location>
        <begin position="290"/>
        <end position="303"/>
    </location>
</feature>
<feature type="compositionally biased region" description="Polar residues" evidence="1">
    <location>
        <begin position="43"/>
        <end position="53"/>
    </location>
</feature>
<feature type="compositionally biased region" description="Basic and acidic residues" evidence="1">
    <location>
        <begin position="350"/>
        <end position="369"/>
    </location>
</feature>
<evidence type="ECO:0000313" key="2">
    <source>
        <dbReference type="EMBL" id="CAH0377852.1"/>
    </source>
</evidence>
<feature type="compositionally biased region" description="Pro residues" evidence="1">
    <location>
        <begin position="86"/>
        <end position="97"/>
    </location>
</feature>
<feature type="compositionally biased region" description="Basic and acidic residues" evidence="1">
    <location>
        <begin position="454"/>
        <end position="511"/>
    </location>
</feature>